<dbReference type="InterPro" id="IPR016181">
    <property type="entry name" value="Acyl_CoA_acyltransferase"/>
</dbReference>
<name>A0A8J4W9P8_9STRA</name>
<dbReference type="InterPro" id="IPR039143">
    <property type="entry name" value="GNPNAT1-like"/>
</dbReference>
<evidence type="ECO:0000313" key="3">
    <source>
        <dbReference type="Proteomes" id="UP000702964"/>
    </source>
</evidence>
<accession>A0A8J4W9P8</accession>
<protein>
    <recommendedName>
        <fullName evidence="1">N-acetyltransferase domain-containing protein</fullName>
    </recommendedName>
</protein>
<organism evidence="2 3">
    <name type="scientific">Phytophthora kernoviae 00238/432</name>
    <dbReference type="NCBI Taxonomy" id="1284355"/>
    <lineage>
        <taxon>Eukaryota</taxon>
        <taxon>Sar</taxon>
        <taxon>Stramenopiles</taxon>
        <taxon>Oomycota</taxon>
        <taxon>Peronosporomycetes</taxon>
        <taxon>Peronosporales</taxon>
        <taxon>Peronosporaceae</taxon>
        <taxon>Phytophthora</taxon>
    </lineage>
</organism>
<dbReference type="InterPro" id="IPR000182">
    <property type="entry name" value="GNAT_dom"/>
</dbReference>
<dbReference type="GO" id="GO:0006048">
    <property type="term" value="P:UDP-N-acetylglucosamine biosynthetic process"/>
    <property type="evidence" value="ECO:0007669"/>
    <property type="project" value="UniProtKB-UniPathway"/>
</dbReference>
<sequence length="272" mass="31163">MTLLVTPVTTPEEFQEAKNVRVQVFHIEQKFDQELEFDNHDDESTTIHFLGKDMEQDKVVAVARVLMDEPNRKAKIGRVAVLPECRGKGYGAALMDSVEGHIRHRVDTIKLSAQFDKKGFYEKCGYKRTEEEIHLDEGQAMALRYRVFITEQGFNASVETDDPHDNKPSTLHFLGKDTETNEYVAVARCLLDEKNRKAKFGRVAVLSECRGKGFGVKLMDAIEDLIRDRVDMFILSAQYDKKVFYEKCGYQCTSDEVYLEEGAKHCWMSKSA</sequence>
<gene>
    <name evidence="2" type="ORF">G195_007932</name>
</gene>
<dbReference type="PROSITE" id="PS51186">
    <property type="entry name" value="GNAT"/>
    <property type="match status" value="2"/>
</dbReference>
<reference evidence="2" key="2">
    <citation type="submission" date="2020-02" db="EMBL/GenBank/DDBJ databases">
        <authorList>
            <person name="Studholme D.J."/>
        </authorList>
    </citation>
    <scope>NUCLEOTIDE SEQUENCE</scope>
    <source>
        <strain evidence="2">00238/432</strain>
    </source>
</reference>
<reference evidence="2" key="1">
    <citation type="journal article" date="2015" name="Genom Data">
        <title>Draft genome sequences of Phytophthora kernoviae and Phytophthora ramorum lineage EU2 from Scotland.</title>
        <authorList>
            <person name="Sambles C."/>
            <person name="Schlenzig A."/>
            <person name="O'Neill P."/>
            <person name="Grant M."/>
            <person name="Studholme D.J."/>
        </authorList>
    </citation>
    <scope>NUCLEOTIDE SEQUENCE</scope>
    <source>
        <strain evidence="2">00238/432</strain>
    </source>
</reference>
<evidence type="ECO:0000313" key="2">
    <source>
        <dbReference type="EMBL" id="KAF4318474.1"/>
    </source>
</evidence>
<feature type="domain" description="N-acetyltransferase" evidence="1">
    <location>
        <begin position="3"/>
        <end position="150"/>
    </location>
</feature>
<dbReference type="EMBL" id="AOFI03000289">
    <property type="protein sequence ID" value="KAF4318474.1"/>
    <property type="molecule type" value="Genomic_DNA"/>
</dbReference>
<dbReference type="CDD" id="cd04301">
    <property type="entry name" value="NAT_SF"/>
    <property type="match status" value="2"/>
</dbReference>
<dbReference type="PANTHER" id="PTHR13355:SF22">
    <property type="entry name" value="SLL0786 PROTEIN"/>
    <property type="match status" value="1"/>
</dbReference>
<dbReference type="PANTHER" id="PTHR13355">
    <property type="entry name" value="GLUCOSAMINE 6-PHOSPHATE N-ACETYLTRANSFERASE"/>
    <property type="match status" value="1"/>
</dbReference>
<comment type="caution">
    <text evidence="2">The sequence shown here is derived from an EMBL/GenBank/DDBJ whole genome shotgun (WGS) entry which is preliminary data.</text>
</comment>
<dbReference type="AlphaFoldDB" id="A0A8J4W9P8"/>
<dbReference type="Gene3D" id="3.40.630.30">
    <property type="match status" value="2"/>
</dbReference>
<feature type="domain" description="N-acetyltransferase" evidence="1">
    <location>
        <begin position="181"/>
        <end position="272"/>
    </location>
</feature>
<dbReference type="SUPFAM" id="SSF55729">
    <property type="entry name" value="Acyl-CoA N-acyltransferases (Nat)"/>
    <property type="match status" value="2"/>
</dbReference>
<proteinExistence type="predicted"/>
<dbReference type="Proteomes" id="UP000702964">
    <property type="component" value="Unassembled WGS sequence"/>
</dbReference>
<dbReference type="Pfam" id="PF00583">
    <property type="entry name" value="Acetyltransf_1"/>
    <property type="match status" value="1"/>
</dbReference>
<dbReference type="UniPathway" id="UPA00113">
    <property type="reaction ID" value="UER00529"/>
</dbReference>
<evidence type="ECO:0000259" key="1">
    <source>
        <dbReference type="PROSITE" id="PS51186"/>
    </source>
</evidence>
<dbReference type="GO" id="GO:0008080">
    <property type="term" value="F:N-acetyltransferase activity"/>
    <property type="evidence" value="ECO:0007669"/>
    <property type="project" value="TreeGrafter"/>
</dbReference>
<dbReference type="Pfam" id="PF13673">
    <property type="entry name" value="Acetyltransf_10"/>
    <property type="match status" value="1"/>
</dbReference>